<dbReference type="SMART" id="SM00382">
    <property type="entry name" value="AAA"/>
    <property type="match status" value="1"/>
</dbReference>
<name>A0A2P8DG44_9ACTN</name>
<feature type="region of interest" description="Disordered" evidence="7">
    <location>
        <begin position="636"/>
        <end position="660"/>
    </location>
</feature>
<dbReference type="PROSITE" id="PS50893">
    <property type="entry name" value="ABC_TRANSPORTER_2"/>
    <property type="match status" value="1"/>
</dbReference>
<feature type="transmembrane region" description="Helical" evidence="8">
    <location>
        <begin position="70"/>
        <end position="91"/>
    </location>
</feature>
<evidence type="ECO:0000256" key="2">
    <source>
        <dbReference type="ARBA" id="ARBA00022692"/>
    </source>
</evidence>
<evidence type="ECO:0000256" key="3">
    <source>
        <dbReference type="ARBA" id="ARBA00022741"/>
    </source>
</evidence>
<dbReference type="InterPro" id="IPR003593">
    <property type="entry name" value="AAA+_ATPase"/>
</dbReference>
<dbReference type="InterPro" id="IPR011527">
    <property type="entry name" value="ABC1_TM_dom"/>
</dbReference>
<evidence type="ECO:0000313" key="11">
    <source>
        <dbReference type="EMBL" id="PSK96187.1"/>
    </source>
</evidence>
<feature type="domain" description="ABC transporter" evidence="9">
    <location>
        <begin position="389"/>
        <end position="626"/>
    </location>
</feature>
<feature type="transmembrane region" description="Helical" evidence="8">
    <location>
        <begin position="111"/>
        <end position="131"/>
    </location>
</feature>
<dbReference type="GO" id="GO:0016887">
    <property type="term" value="F:ATP hydrolysis activity"/>
    <property type="evidence" value="ECO:0007669"/>
    <property type="project" value="InterPro"/>
</dbReference>
<feature type="domain" description="ABC transmembrane type-1" evidence="10">
    <location>
        <begin position="67"/>
        <end position="355"/>
    </location>
</feature>
<keyword evidence="2 8" id="KW-0812">Transmembrane</keyword>
<dbReference type="InterPro" id="IPR036640">
    <property type="entry name" value="ABC1_TM_sf"/>
</dbReference>
<dbReference type="EMBL" id="PYGA01000012">
    <property type="protein sequence ID" value="PSK96187.1"/>
    <property type="molecule type" value="Genomic_DNA"/>
</dbReference>
<evidence type="ECO:0000256" key="1">
    <source>
        <dbReference type="ARBA" id="ARBA00004651"/>
    </source>
</evidence>
<dbReference type="InterPro" id="IPR039421">
    <property type="entry name" value="Type_1_exporter"/>
</dbReference>
<evidence type="ECO:0000259" key="9">
    <source>
        <dbReference type="PROSITE" id="PS50893"/>
    </source>
</evidence>
<evidence type="ECO:0000259" key="10">
    <source>
        <dbReference type="PROSITE" id="PS50929"/>
    </source>
</evidence>
<feature type="transmembrane region" description="Helical" evidence="8">
    <location>
        <begin position="312"/>
        <end position="336"/>
    </location>
</feature>
<dbReference type="PROSITE" id="PS50929">
    <property type="entry name" value="ABC_TM1F"/>
    <property type="match status" value="1"/>
</dbReference>
<accession>A0A2P8DG44</accession>
<dbReference type="Pfam" id="PF00005">
    <property type="entry name" value="ABC_tran"/>
    <property type="match status" value="1"/>
</dbReference>
<sequence length="660" mass="71192">MRLPRRKRKPAPRPPDPAPNEQMAASKYAPYLDELAATSIWHMSTRLPRLIGLAWTWAWRADRTDTAATIGLNLAAGVFTAVGLFAVTGVLEPLFTGGPTPERVRAALPSLALVAGAYAARALLQAGAGWAQARLRPQVERLTELHLFDLTSRIGLEAFDDSEFNDTMYRARDRGQYEAAQVITSAVDVLTSMVSITAAAGVLAVLHPVLLPLLALTVIPDGWAAARAARMRYERIRDLTPGRRRKWALGDMLASRDSAAELRAFTMRGFLIDEYTRISDIERAAMLAVARRQTVIRLLGEGAGGVATAVTYAALGALLVAGAMPLAVAGTAVFAIRTAQSSLSTLLFSLSATYESGLYFSDFLEFSRRAAQRLPDAPTARETARLAAVRARGVVFAYPGEQTPALDGVDIDITRGEVVALVGENGSGKSTLARLIAGLYTPQSGSITWNGTDIAGMDPDALRGRIGLINQEYTQWPLSAQRNITMSAEADGTRLEEAARLSGADEVVTGLAYGWDTMLDKRFVDGADLSGGQWQRIASARGLYRDADLLIADEPTSALDARAEKRLFESLHAHAQGRTVLLITHRLASVRMADRIYVLEKGRVVEHGDHENLMACGGLYAELFRMQAQAYEEGAPLTHDTGSDTAVSSPLAEKTPGLTH</sequence>
<evidence type="ECO:0000256" key="5">
    <source>
        <dbReference type="ARBA" id="ARBA00022989"/>
    </source>
</evidence>
<keyword evidence="5 8" id="KW-1133">Transmembrane helix</keyword>
<feature type="compositionally biased region" description="Basic residues" evidence="7">
    <location>
        <begin position="1"/>
        <end position="11"/>
    </location>
</feature>
<dbReference type="GO" id="GO:0015421">
    <property type="term" value="F:ABC-type oligopeptide transporter activity"/>
    <property type="evidence" value="ECO:0007669"/>
    <property type="project" value="TreeGrafter"/>
</dbReference>
<dbReference type="Proteomes" id="UP000240542">
    <property type="component" value="Unassembled WGS sequence"/>
</dbReference>
<keyword evidence="3" id="KW-0547">Nucleotide-binding</keyword>
<evidence type="ECO:0000256" key="4">
    <source>
        <dbReference type="ARBA" id="ARBA00022840"/>
    </source>
</evidence>
<evidence type="ECO:0000313" key="12">
    <source>
        <dbReference type="Proteomes" id="UP000240542"/>
    </source>
</evidence>
<comment type="subcellular location">
    <subcellularLocation>
        <location evidence="1">Cell membrane</location>
        <topology evidence="1">Multi-pass membrane protein</topology>
    </subcellularLocation>
</comment>
<dbReference type="PANTHER" id="PTHR43394:SF1">
    <property type="entry name" value="ATP-BINDING CASSETTE SUB-FAMILY B MEMBER 10, MITOCHONDRIAL"/>
    <property type="match status" value="1"/>
</dbReference>
<keyword evidence="6 8" id="KW-0472">Membrane</keyword>
<keyword evidence="4 11" id="KW-0067">ATP-binding</keyword>
<comment type="caution">
    <text evidence="11">The sequence shown here is derived from an EMBL/GenBank/DDBJ whole genome shotgun (WGS) entry which is preliminary data.</text>
</comment>
<evidence type="ECO:0000256" key="7">
    <source>
        <dbReference type="SAM" id="MobiDB-lite"/>
    </source>
</evidence>
<dbReference type="InterPro" id="IPR003439">
    <property type="entry name" value="ABC_transporter-like_ATP-bd"/>
</dbReference>
<feature type="region of interest" description="Disordered" evidence="7">
    <location>
        <begin position="1"/>
        <end position="22"/>
    </location>
</feature>
<dbReference type="PANTHER" id="PTHR43394">
    <property type="entry name" value="ATP-DEPENDENT PERMEASE MDL1, MITOCHONDRIAL"/>
    <property type="match status" value="1"/>
</dbReference>
<dbReference type="Gene3D" id="1.20.1560.10">
    <property type="entry name" value="ABC transporter type 1, transmembrane domain"/>
    <property type="match status" value="1"/>
</dbReference>
<dbReference type="GO" id="GO:0005524">
    <property type="term" value="F:ATP binding"/>
    <property type="evidence" value="ECO:0007669"/>
    <property type="project" value="UniProtKB-KW"/>
</dbReference>
<keyword evidence="12" id="KW-1185">Reference proteome</keyword>
<dbReference type="GO" id="GO:0005886">
    <property type="term" value="C:plasma membrane"/>
    <property type="evidence" value="ECO:0007669"/>
    <property type="project" value="UniProtKB-SubCell"/>
</dbReference>
<proteinExistence type="predicted"/>
<protein>
    <submittedName>
        <fullName evidence="11">ATP-binding cassette subfamily B protein/ATP-binding cassette subfamily C protein</fullName>
    </submittedName>
</protein>
<gene>
    <name evidence="11" type="ORF">CLV63_11269</name>
</gene>
<evidence type="ECO:0000256" key="8">
    <source>
        <dbReference type="SAM" id="Phobius"/>
    </source>
</evidence>
<dbReference type="SUPFAM" id="SSF52540">
    <property type="entry name" value="P-loop containing nucleoside triphosphate hydrolases"/>
    <property type="match status" value="1"/>
</dbReference>
<dbReference type="AlphaFoldDB" id="A0A2P8DG44"/>
<feature type="transmembrane region" description="Helical" evidence="8">
    <location>
        <begin position="179"/>
        <end position="203"/>
    </location>
</feature>
<evidence type="ECO:0000256" key="6">
    <source>
        <dbReference type="ARBA" id="ARBA00023136"/>
    </source>
</evidence>
<dbReference type="Gene3D" id="3.40.50.300">
    <property type="entry name" value="P-loop containing nucleotide triphosphate hydrolases"/>
    <property type="match status" value="1"/>
</dbReference>
<dbReference type="InterPro" id="IPR027417">
    <property type="entry name" value="P-loop_NTPase"/>
</dbReference>
<organism evidence="11 12">
    <name type="scientific">Murinocardiopsis flavida</name>
    <dbReference type="NCBI Taxonomy" id="645275"/>
    <lineage>
        <taxon>Bacteria</taxon>
        <taxon>Bacillati</taxon>
        <taxon>Actinomycetota</taxon>
        <taxon>Actinomycetes</taxon>
        <taxon>Streptosporangiales</taxon>
        <taxon>Nocardiopsidaceae</taxon>
        <taxon>Murinocardiopsis</taxon>
    </lineage>
</organism>
<reference evidence="11 12" key="1">
    <citation type="submission" date="2018-03" db="EMBL/GenBank/DDBJ databases">
        <title>Genomic Encyclopedia of Archaeal and Bacterial Type Strains, Phase II (KMG-II): from individual species to whole genera.</title>
        <authorList>
            <person name="Goeker M."/>
        </authorList>
    </citation>
    <scope>NUCLEOTIDE SEQUENCE [LARGE SCALE GENOMIC DNA]</scope>
    <source>
        <strain evidence="11 12">DSM 45312</strain>
    </source>
</reference>
<dbReference type="SUPFAM" id="SSF90123">
    <property type="entry name" value="ABC transporter transmembrane region"/>
    <property type="match status" value="1"/>
</dbReference>
<feature type="transmembrane region" description="Helical" evidence="8">
    <location>
        <begin position="209"/>
        <end position="229"/>
    </location>
</feature>